<evidence type="ECO:0000256" key="4">
    <source>
        <dbReference type="ARBA" id="ARBA00023125"/>
    </source>
</evidence>
<evidence type="ECO:0000256" key="6">
    <source>
        <dbReference type="PROSITE-ProRule" id="PRU00169"/>
    </source>
</evidence>
<dbReference type="RefSeq" id="WP_160553399.1">
    <property type="nucleotide sequence ID" value="NZ_CP047650.1"/>
</dbReference>
<keyword evidence="4 7" id="KW-0238">DNA-binding</keyword>
<dbReference type="SMART" id="SM00862">
    <property type="entry name" value="Trans_reg_C"/>
    <property type="match status" value="1"/>
</dbReference>
<dbReference type="PROSITE" id="PS51755">
    <property type="entry name" value="OMPR_PHOB"/>
    <property type="match status" value="1"/>
</dbReference>
<dbReference type="SUPFAM" id="SSF46894">
    <property type="entry name" value="C-terminal effector domain of the bipartite response regulators"/>
    <property type="match status" value="1"/>
</dbReference>
<feature type="domain" description="OmpR/PhoB-type" evidence="9">
    <location>
        <begin position="136"/>
        <end position="238"/>
    </location>
</feature>
<dbReference type="CDD" id="cd17574">
    <property type="entry name" value="REC_OmpR"/>
    <property type="match status" value="1"/>
</dbReference>
<dbReference type="InterPro" id="IPR039420">
    <property type="entry name" value="WalR-like"/>
</dbReference>
<dbReference type="GO" id="GO:0000976">
    <property type="term" value="F:transcription cis-regulatory region binding"/>
    <property type="evidence" value="ECO:0007669"/>
    <property type="project" value="TreeGrafter"/>
</dbReference>
<dbReference type="InterPro" id="IPR001867">
    <property type="entry name" value="OmpR/PhoB-type_DNA-bd"/>
</dbReference>
<dbReference type="EMBL" id="CP047650">
    <property type="protein sequence ID" value="QHI99587.1"/>
    <property type="molecule type" value="Genomic_DNA"/>
</dbReference>
<reference evidence="10 11" key="1">
    <citation type="submission" date="2020-01" db="EMBL/GenBank/DDBJ databases">
        <title>Genome sequencing of strain KACC 21265.</title>
        <authorList>
            <person name="Heo J."/>
            <person name="Kim S.-J."/>
            <person name="Kim J.-S."/>
            <person name="Hong S.-B."/>
            <person name="Kwon S.-W."/>
        </authorList>
    </citation>
    <scope>NUCLEOTIDE SEQUENCE [LARGE SCALE GENOMIC DNA]</scope>
    <source>
        <strain evidence="10 11">KACC 21265</strain>
    </source>
</reference>
<dbReference type="AlphaFoldDB" id="A0A857J7A3"/>
<keyword evidence="3" id="KW-0805">Transcription regulation</keyword>
<evidence type="ECO:0000256" key="2">
    <source>
        <dbReference type="ARBA" id="ARBA00023012"/>
    </source>
</evidence>
<dbReference type="Pfam" id="PF00072">
    <property type="entry name" value="Response_reg"/>
    <property type="match status" value="1"/>
</dbReference>
<organism evidence="10 11">
    <name type="scientific">Xylophilus rhododendri</name>
    <dbReference type="NCBI Taxonomy" id="2697032"/>
    <lineage>
        <taxon>Bacteria</taxon>
        <taxon>Pseudomonadati</taxon>
        <taxon>Pseudomonadota</taxon>
        <taxon>Betaproteobacteria</taxon>
        <taxon>Burkholderiales</taxon>
        <taxon>Xylophilus</taxon>
    </lineage>
</organism>
<dbReference type="InterPro" id="IPR016032">
    <property type="entry name" value="Sig_transdc_resp-reg_C-effctor"/>
</dbReference>
<evidence type="ECO:0000259" key="9">
    <source>
        <dbReference type="PROSITE" id="PS51755"/>
    </source>
</evidence>
<dbReference type="PROSITE" id="PS50110">
    <property type="entry name" value="RESPONSE_REGULATORY"/>
    <property type="match status" value="1"/>
</dbReference>
<protein>
    <submittedName>
        <fullName evidence="10">Response regulator</fullName>
    </submittedName>
</protein>
<dbReference type="SUPFAM" id="SSF52172">
    <property type="entry name" value="CheY-like"/>
    <property type="match status" value="1"/>
</dbReference>
<dbReference type="GO" id="GO:0005829">
    <property type="term" value="C:cytosol"/>
    <property type="evidence" value="ECO:0007669"/>
    <property type="project" value="TreeGrafter"/>
</dbReference>
<dbReference type="PANTHER" id="PTHR48111">
    <property type="entry name" value="REGULATOR OF RPOS"/>
    <property type="match status" value="1"/>
</dbReference>
<feature type="modified residue" description="4-aspartylphosphate" evidence="6">
    <location>
        <position position="60"/>
    </location>
</feature>
<dbReference type="GO" id="GO:0032993">
    <property type="term" value="C:protein-DNA complex"/>
    <property type="evidence" value="ECO:0007669"/>
    <property type="project" value="TreeGrafter"/>
</dbReference>
<dbReference type="Gene3D" id="6.10.250.690">
    <property type="match status" value="1"/>
</dbReference>
<dbReference type="GO" id="GO:0000156">
    <property type="term" value="F:phosphorelay response regulator activity"/>
    <property type="evidence" value="ECO:0007669"/>
    <property type="project" value="TreeGrafter"/>
</dbReference>
<dbReference type="Pfam" id="PF00486">
    <property type="entry name" value="Trans_reg_C"/>
    <property type="match status" value="1"/>
</dbReference>
<feature type="domain" description="Response regulatory" evidence="8">
    <location>
        <begin position="11"/>
        <end position="124"/>
    </location>
</feature>
<dbReference type="InterPro" id="IPR001789">
    <property type="entry name" value="Sig_transdc_resp-reg_receiver"/>
</dbReference>
<gene>
    <name evidence="10" type="ORF">GT347_17375</name>
</gene>
<keyword evidence="11" id="KW-1185">Reference proteome</keyword>
<dbReference type="FunFam" id="3.40.50.2300:FF:000001">
    <property type="entry name" value="DNA-binding response regulator PhoB"/>
    <property type="match status" value="1"/>
</dbReference>
<proteinExistence type="predicted"/>
<feature type="DNA-binding region" description="OmpR/PhoB-type" evidence="7">
    <location>
        <begin position="136"/>
        <end position="238"/>
    </location>
</feature>
<dbReference type="Gene3D" id="1.10.10.10">
    <property type="entry name" value="Winged helix-like DNA-binding domain superfamily/Winged helix DNA-binding domain"/>
    <property type="match status" value="1"/>
</dbReference>
<evidence type="ECO:0000256" key="5">
    <source>
        <dbReference type="ARBA" id="ARBA00023163"/>
    </source>
</evidence>
<evidence type="ECO:0000313" key="10">
    <source>
        <dbReference type="EMBL" id="QHI99587.1"/>
    </source>
</evidence>
<sequence length="240" mass="26204">MNATLTPTGPLVLVVEDEPAIADILVAYLRREGFRTHCAGDGQAGLAAFAQEKPALMLLDIHLPGMDGIDVLKHVRAEDDTPVIMVTALADDVDKLLALRMGADDYVVKPYSPPEVVARVKAVLRRSAAKAPAKPQSVLKVGRLEIDQEAHIARALNSDGRPETLPLTLTEFRLLACLAAQPRRCFSRSHLIETCLPESDALDRVIDSHLSKLRRKLQLAGNGELIETVRGIGYRLWPGE</sequence>
<dbReference type="InterPro" id="IPR036388">
    <property type="entry name" value="WH-like_DNA-bd_sf"/>
</dbReference>
<dbReference type="CDD" id="cd00383">
    <property type="entry name" value="trans_reg_C"/>
    <property type="match status" value="1"/>
</dbReference>
<evidence type="ECO:0000256" key="1">
    <source>
        <dbReference type="ARBA" id="ARBA00022553"/>
    </source>
</evidence>
<keyword evidence="5" id="KW-0804">Transcription</keyword>
<dbReference type="PANTHER" id="PTHR48111:SF59">
    <property type="entry name" value="TRANSCRIPTIONAL REGULATORY PROTEIN BAER"/>
    <property type="match status" value="1"/>
</dbReference>
<dbReference type="KEGG" id="xyk:GT347_17375"/>
<dbReference type="GO" id="GO:0006355">
    <property type="term" value="P:regulation of DNA-templated transcription"/>
    <property type="evidence" value="ECO:0007669"/>
    <property type="project" value="InterPro"/>
</dbReference>
<accession>A0A857J7A3</accession>
<keyword evidence="2" id="KW-0902">Two-component regulatory system</keyword>
<dbReference type="Proteomes" id="UP000464787">
    <property type="component" value="Chromosome"/>
</dbReference>
<keyword evidence="1 6" id="KW-0597">Phosphoprotein</keyword>
<dbReference type="SMART" id="SM00448">
    <property type="entry name" value="REC"/>
    <property type="match status" value="1"/>
</dbReference>
<dbReference type="Gene3D" id="3.40.50.2300">
    <property type="match status" value="1"/>
</dbReference>
<dbReference type="InterPro" id="IPR011006">
    <property type="entry name" value="CheY-like_superfamily"/>
</dbReference>
<evidence type="ECO:0000313" key="11">
    <source>
        <dbReference type="Proteomes" id="UP000464787"/>
    </source>
</evidence>
<evidence type="ECO:0000256" key="3">
    <source>
        <dbReference type="ARBA" id="ARBA00023015"/>
    </source>
</evidence>
<name>A0A857J7A3_9BURK</name>
<evidence type="ECO:0000256" key="7">
    <source>
        <dbReference type="PROSITE-ProRule" id="PRU01091"/>
    </source>
</evidence>
<evidence type="ECO:0000259" key="8">
    <source>
        <dbReference type="PROSITE" id="PS50110"/>
    </source>
</evidence>